<keyword evidence="5 8" id="KW-0812">Transmembrane</keyword>
<dbReference type="InterPro" id="IPR001851">
    <property type="entry name" value="ABC_transp_permease"/>
</dbReference>
<feature type="transmembrane region" description="Helical" evidence="8">
    <location>
        <begin position="123"/>
        <end position="144"/>
    </location>
</feature>
<keyword evidence="3" id="KW-1003">Cell membrane</keyword>
<keyword evidence="7 8" id="KW-0472">Membrane</keyword>
<feature type="transmembrane region" description="Helical" evidence="8">
    <location>
        <begin position="268"/>
        <end position="286"/>
    </location>
</feature>
<keyword evidence="10" id="KW-1185">Reference proteome</keyword>
<evidence type="ECO:0000256" key="1">
    <source>
        <dbReference type="ARBA" id="ARBA00004651"/>
    </source>
</evidence>
<name>A0ABT0UHM5_9ACTN</name>
<feature type="transmembrane region" description="Helical" evidence="8">
    <location>
        <begin position="93"/>
        <end position="116"/>
    </location>
</feature>
<comment type="caution">
    <text evidence="9">The sequence shown here is derived from an EMBL/GenBank/DDBJ whole genome shotgun (WGS) entry which is preliminary data.</text>
</comment>
<keyword evidence="4" id="KW-0997">Cell inner membrane</keyword>
<evidence type="ECO:0000256" key="4">
    <source>
        <dbReference type="ARBA" id="ARBA00022519"/>
    </source>
</evidence>
<accession>A0ABT0UHM5</accession>
<feature type="transmembrane region" description="Helical" evidence="8">
    <location>
        <begin position="12"/>
        <end position="31"/>
    </location>
</feature>
<dbReference type="Pfam" id="PF02653">
    <property type="entry name" value="BPD_transp_2"/>
    <property type="match status" value="1"/>
</dbReference>
<feature type="transmembrane region" description="Helical" evidence="8">
    <location>
        <begin position="164"/>
        <end position="187"/>
    </location>
</feature>
<reference evidence="9" key="1">
    <citation type="submission" date="2022-06" db="EMBL/GenBank/DDBJ databases">
        <title>Genome public.</title>
        <authorList>
            <person name="Sun Q."/>
        </authorList>
    </citation>
    <scope>NUCLEOTIDE SEQUENCE</scope>
    <source>
        <strain evidence="9">CWNU-1</strain>
    </source>
</reference>
<feature type="transmembrane region" description="Helical" evidence="8">
    <location>
        <begin position="43"/>
        <end position="63"/>
    </location>
</feature>
<proteinExistence type="predicted"/>
<evidence type="ECO:0000256" key="8">
    <source>
        <dbReference type="SAM" id="Phobius"/>
    </source>
</evidence>
<evidence type="ECO:0000256" key="5">
    <source>
        <dbReference type="ARBA" id="ARBA00022692"/>
    </source>
</evidence>
<dbReference type="PANTHER" id="PTHR32196">
    <property type="entry name" value="ABC TRANSPORTER PERMEASE PROTEIN YPHD-RELATED-RELATED"/>
    <property type="match status" value="1"/>
</dbReference>
<evidence type="ECO:0000313" key="10">
    <source>
        <dbReference type="Proteomes" id="UP001431429"/>
    </source>
</evidence>
<feature type="transmembrane region" description="Helical" evidence="8">
    <location>
        <begin position="208"/>
        <end position="229"/>
    </location>
</feature>
<sequence length="343" mass="34425">MTQRWSLRSAFGHVEVALVLVIVIVAAVVAVQVPSFLSTANLINLLLAMVTIGIVALGQGFVIMAGELDLSVAATIAFTAACAAALMRDGVPVWFAVIAAIAIGSLIGLVNAAIVLGTGVNSFIVTLGTLSVVQGLTLMVTGGLPIATPLALSDIGADTRVAGIPFPVIVFVVLAIIAQLVLVFTVFGRRVLAVGDNAEAARLAGLPVIGTKLAVFAIAGGLAGVAGILRAASLGTAESSAGTADLLPVIAAVVVGGASLVGGRGSMIGVFLGAVLLGMVQNAYIILKLSSWLQLATFGAVVVAAGVFDQARQGRIGWINTLRDRRALSRSSNAAAVSAGTSK</sequence>
<dbReference type="Proteomes" id="UP001431429">
    <property type="component" value="Unassembled WGS sequence"/>
</dbReference>
<evidence type="ECO:0000256" key="3">
    <source>
        <dbReference type="ARBA" id="ARBA00022475"/>
    </source>
</evidence>
<evidence type="ECO:0000256" key="2">
    <source>
        <dbReference type="ARBA" id="ARBA00022448"/>
    </source>
</evidence>
<feature type="transmembrane region" description="Helical" evidence="8">
    <location>
        <begin position="241"/>
        <end position="261"/>
    </location>
</feature>
<organism evidence="9 10">
    <name type="scientific">Streptomyces albipurpureus</name>
    <dbReference type="NCBI Taxonomy" id="2897419"/>
    <lineage>
        <taxon>Bacteria</taxon>
        <taxon>Bacillati</taxon>
        <taxon>Actinomycetota</taxon>
        <taxon>Actinomycetes</taxon>
        <taxon>Kitasatosporales</taxon>
        <taxon>Streptomycetaceae</taxon>
        <taxon>Streptomyces</taxon>
    </lineage>
</organism>
<protein>
    <submittedName>
        <fullName evidence="9">ABC transporter permease</fullName>
    </submittedName>
</protein>
<evidence type="ECO:0000256" key="7">
    <source>
        <dbReference type="ARBA" id="ARBA00023136"/>
    </source>
</evidence>
<feature type="transmembrane region" description="Helical" evidence="8">
    <location>
        <begin position="70"/>
        <end position="87"/>
    </location>
</feature>
<dbReference type="RefSeq" id="WP_250917972.1">
    <property type="nucleotide sequence ID" value="NZ_JAMQAW010000004.1"/>
</dbReference>
<comment type="subcellular location">
    <subcellularLocation>
        <location evidence="1">Cell membrane</location>
        <topology evidence="1">Multi-pass membrane protein</topology>
    </subcellularLocation>
</comment>
<dbReference type="PANTHER" id="PTHR32196:SF21">
    <property type="entry name" value="ABC TRANSPORTER PERMEASE PROTEIN YPHD-RELATED"/>
    <property type="match status" value="1"/>
</dbReference>
<gene>
    <name evidence="9" type="ORF">NBG84_04640</name>
</gene>
<evidence type="ECO:0000313" key="9">
    <source>
        <dbReference type="EMBL" id="MCM2387605.1"/>
    </source>
</evidence>
<evidence type="ECO:0000256" key="6">
    <source>
        <dbReference type="ARBA" id="ARBA00022989"/>
    </source>
</evidence>
<dbReference type="EMBL" id="JAMQAW010000004">
    <property type="protein sequence ID" value="MCM2387605.1"/>
    <property type="molecule type" value="Genomic_DNA"/>
</dbReference>
<keyword evidence="6 8" id="KW-1133">Transmembrane helix</keyword>
<dbReference type="CDD" id="cd06579">
    <property type="entry name" value="TM_PBP1_transp_AraH_like"/>
    <property type="match status" value="1"/>
</dbReference>
<keyword evidence="2" id="KW-0813">Transport</keyword>
<feature type="transmembrane region" description="Helical" evidence="8">
    <location>
        <begin position="292"/>
        <end position="308"/>
    </location>
</feature>